<evidence type="ECO:0000256" key="1">
    <source>
        <dbReference type="SAM" id="Phobius"/>
    </source>
</evidence>
<accession>A0AA88T2G2</accession>
<reference evidence="3" key="1">
    <citation type="submission" date="2023-07" db="EMBL/GenBank/DDBJ databases">
        <title>Chromosome-level Genome Assembly of Striped Snakehead (Channa striata).</title>
        <authorList>
            <person name="Liu H."/>
        </authorList>
    </citation>
    <scope>NUCLEOTIDE SEQUENCE</scope>
    <source>
        <strain evidence="3">Gz</strain>
        <tissue evidence="3">Muscle</tissue>
    </source>
</reference>
<keyword evidence="1" id="KW-1133">Transmembrane helix</keyword>
<dbReference type="SUPFAM" id="SSF48726">
    <property type="entry name" value="Immunoglobulin"/>
    <property type="match status" value="1"/>
</dbReference>
<sequence length="143" mass="16050">MAGRVHPPRVKRLKDRRKENIQGAAPEPYIKLLKQTKDWALLECLVRGASPTPKLQWQDSSGTIIHSEEPRVSGREVSLQTTVNKSNVYRCVATQDEFKHRIDAEIHVYLGDNQTGWIVAGVLGGLLILAIILLGIKHCHNKL</sequence>
<evidence type="ECO:0000313" key="3">
    <source>
        <dbReference type="EMBL" id="KAK2861511.1"/>
    </source>
</evidence>
<proteinExistence type="predicted"/>
<dbReference type="PROSITE" id="PS50835">
    <property type="entry name" value="IG_LIKE"/>
    <property type="match status" value="1"/>
</dbReference>
<name>A0AA88T2G2_CHASR</name>
<protein>
    <recommendedName>
        <fullName evidence="2">Ig-like domain-containing protein</fullName>
    </recommendedName>
</protein>
<dbReference type="AlphaFoldDB" id="A0AA88T2G2"/>
<keyword evidence="1" id="KW-0472">Membrane</keyword>
<feature type="domain" description="Ig-like" evidence="2">
    <location>
        <begin position="8"/>
        <end position="107"/>
    </location>
</feature>
<keyword evidence="1" id="KW-0812">Transmembrane</keyword>
<feature type="transmembrane region" description="Helical" evidence="1">
    <location>
        <begin position="117"/>
        <end position="136"/>
    </location>
</feature>
<organism evidence="3 4">
    <name type="scientific">Channa striata</name>
    <name type="common">Snakehead murrel</name>
    <name type="synonym">Ophicephalus striatus</name>
    <dbReference type="NCBI Taxonomy" id="64152"/>
    <lineage>
        <taxon>Eukaryota</taxon>
        <taxon>Metazoa</taxon>
        <taxon>Chordata</taxon>
        <taxon>Craniata</taxon>
        <taxon>Vertebrata</taxon>
        <taxon>Euteleostomi</taxon>
        <taxon>Actinopterygii</taxon>
        <taxon>Neopterygii</taxon>
        <taxon>Teleostei</taxon>
        <taxon>Neoteleostei</taxon>
        <taxon>Acanthomorphata</taxon>
        <taxon>Anabantaria</taxon>
        <taxon>Anabantiformes</taxon>
        <taxon>Channoidei</taxon>
        <taxon>Channidae</taxon>
        <taxon>Channa</taxon>
    </lineage>
</organism>
<dbReference type="Proteomes" id="UP001187415">
    <property type="component" value="Unassembled WGS sequence"/>
</dbReference>
<evidence type="ECO:0000313" key="4">
    <source>
        <dbReference type="Proteomes" id="UP001187415"/>
    </source>
</evidence>
<dbReference type="Gene3D" id="2.60.40.10">
    <property type="entry name" value="Immunoglobulins"/>
    <property type="match status" value="1"/>
</dbReference>
<evidence type="ECO:0000259" key="2">
    <source>
        <dbReference type="PROSITE" id="PS50835"/>
    </source>
</evidence>
<dbReference type="EMBL" id="JAUPFM010000001">
    <property type="protein sequence ID" value="KAK2861511.1"/>
    <property type="molecule type" value="Genomic_DNA"/>
</dbReference>
<comment type="caution">
    <text evidence="3">The sequence shown here is derived from an EMBL/GenBank/DDBJ whole genome shotgun (WGS) entry which is preliminary data.</text>
</comment>
<gene>
    <name evidence="3" type="ORF">Q5P01_001044</name>
</gene>
<dbReference type="InterPro" id="IPR013783">
    <property type="entry name" value="Ig-like_fold"/>
</dbReference>
<dbReference type="InterPro" id="IPR036179">
    <property type="entry name" value="Ig-like_dom_sf"/>
</dbReference>
<dbReference type="InterPro" id="IPR007110">
    <property type="entry name" value="Ig-like_dom"/>
</dbReference>
<keyword evidence="4" id="KW-1185">Reference proteome</keyword>